<accession>A0ABT0R1Z6</accession>
<dbReference type="RefSeq" id="WP_249738040.1">
    <property type="nucleotide sequence ID" value="NZ_JAKNCJ010000006.1"/>
</dbReference>
<proteinExistence type="inferred from homology"/>
<evidence type="ECO:0000256" key="5">
    <source>
        <dbReference type="SAM" id="MobiDB-lite"/>
    </source>
</evidence>
<dbReference type="PANTHER" id="PTHR43179">
    <property type="entry name" value="RHAMNOSYLTRANSFERASE WBBL"/>
    <property type="match status" value="1"/>
</dbReference>
<feature type="region of interest" description="Disordered" evidence="5">
    <location>
        <begin position="44"/>
        <end position="71"/>
    </location>
</feature>
<dbReference type="Pfam" id="PF19320">
    <property type="entry name" value="GlfT2_domain3"/>
    <property type="match status" value="1"/>
</dbReference>
<evidence type="ECO:0000313" key="8">
    <source>
        <dbReference type="EMBL" id="MCL6423960.1"/>
    </source>
</evidence>
<gene>
    <name evidence="8" type="ORF">Bequi_11315</name>
</gene>
<dbReference type="InterPro" id="IPR040492">
    <property type="entry name" value="GlfT2_N"/>
</dbReference>
<evidence type="ECO:0000256" key="1">
    <source>
        <dbReference type="ARBA" id="ARBA00004776"/>
    </source>
</evidence>
<comment type="similarity">
    <text evidence="2">Belongs to the glycosyltransferase 2 family.</text>
</comment>
<organism evidence="8 9">
    <name type="scientific">Brachybacterium equifaecis</name>
    <dbReference type="NCBI Taxonomy" id="2910770"/>
    <lineage>
        <taxon>Bacteria</taxon>
        <taxon>Bacillati</taxon>
        <taxon>Actinomycetota</taxon>
        <taxon>Actinomycetes</taxon>
        <taxon>Micrococcales</taxon>
        <taxon>Dermabacteraceae</taxon>
        <taxon>Brachybacterium</taxon>
    </lineage>
</organism>
<protein>
    <submittedName>
        <fullName evidence="8">Glycosyltransferase</fullName>
        <ecNumber evidence="8">2.4.-.-</ecNumber>
    </submittedName>
</protein>
<evidence type="ECO:0000256" key="3">
    <source>
        <dbReference type="ARBA" id="ARBA00022676"/>
    </source>
</evidence>
<dbReference type="PANTHER" id="PTHR43179:SF12">
    <property type="entry name" value="GALACTOFURANOSYLTRANSFERASE GLFT2"/>
    <property type="match status" value="1"/>
</dbReference>
<feature type="domain" description="Galactofuranosyltransferase-2 C-terminal" evidence="7">
    <location>
        <begin position="470"/>
        <end position="667"/>
    </location>
</feature>
<sequence length="688" mass="76571">MTHPAPAEATAPQRVLQRLILPLEPTPDIIPLYVEQEAARTASAESAAGLRGEQDSRRPSEGGAQDAKVTVAPKGVDVDEVEDRLGLTIPGHSMRSFGTYFNAFPAAYWRRWTPVREVRLSITTSGPGRIIVYRSNARGANQRHEVVSVSGEATTVLTLPVKAFGDGGWYWFDAYAGSESLQVIGAEWTADADLAREDGLISLAMTTMNKVEYCLENIATIAGSADLRKVMDTLYVVDQGTDRLADHPEQLRPLQDELGDQLTLIEQGNIGGSGGFSRGMYETAQAGRSAYVVTCDDDIVLEPETLIRLKTFADFATSPMLVGAHMFDLNNRSVLHSFGEKVDQWRTVFALAQEDGEMSHDFSYGSLRTTPWLHRRADVDYNGWWMCLIPVQVLKEIGLSLPVFIKWDDSEYGLRAKKAGYPTVSLPGAGVWHVSWSDKDDALDWQAYFHERNRLITALLHSPYPRGGRIVRESAFGDIKHTISMQYYTETARLLAQKDVMEGPEGLHAQIGTKLPEIRALAQRFEDAQGDADAAAFPPVSIQKPPNKGRPLQEPRRARLPLWTATSLVKQLAVAPRESARRNPEAAVAQQDARWWRLAKYDSALVSNAEGTRVSWYRRDPGEARALLAEAARTHLDLYRRWPELQERFRSAARDLTSFESWERTFRDNPAPERSSDPAKPAAGSPSK</sequence>
<dbReference type="Pfam" id="PF13641">
    <property type="entry name" value="Glyco_tranf_2_3"/>
    <property type="match status" value="1"/>
</dbReference>
<evidence type="ECO:0000259" key="7">
    <source>
        <dbReference type="Pfam" id="PF19320"/>
    </source>
</evidence>
<name>A0ABT0R1Z6_9MICO</name>
<dbReference type="InterPro" id="IPR029044">
    <property type="entry name" value="Nucleotide-diphossugar_trans"/>
</dbReference>
<comment type="caution">
    <text evidence="8">The sequence shown here is derived from an EMBL/GenBank/DDBJ whole genome shotgun (WGS) entry which is preliminary data.</text>
</comment>
<keyword evidence="9" id="KW-1185">Reference proteome</keyword>
<dbReference type="EMBL" id="JAKNCJ010000006">
    <property type="protein sequence ID" value="MCL6423960.1"/>
    <property type="molecule type" value="Genomic_DNA"/>
</dbReference>
<dbReference type="InterPro" id="IPR045699">
    <property type="entry name" value="GlfT2_C"/>
</dbReference>
<reference evidence="8" key="1">
    <citation type="submission" date="2022-02" db="EMBL/GenBank/DDBJ databases">
        <authorList>
            <person name="Lee M."/>
            <person name="Kim S.-J."/>
            <person name="Jung M.-Y."/>
        </authorList>
    </citation>
    <scope>NUCLEOTIDE SEQUENCE</scope>
    <source>
        <strain evidence="8">JHP9</strain>
    </source>
</reference>
<keyword evidence="3 8" id="KW-0328">Glycosyltransferase</keyword>
<comment type="pathway">
    <text evidence="1">Cell wall biogenesis; cell wall polysaccharide biosynthesis.</text>
</comment>
<dbReference type="GO" id="GO:0016757">
    <property type="term" value="F:glycosyltransferase activity"/>
    <property type="evidence" value="ECO:0007669"/>
    <property type="project" value="UniProtKB-KW"/>
</dbReference>
<evidence type="ECO:0000313" key="9">
    <source>
        <dbReference type="Proteomes" id="UP001203761"/>
    </source>
</evidence>
<dbReference type="Proteomes" id="UP001203761">
    <property type="component" value="Unassembled WGS sequence"/>
</dbReference>
<dbReference type="Pfam" id="PF17994">
    <property type="entry name" value="Glft2_N"/>
    <property type="match status" value="1"/>
</dbReference>
<evidence type="ECO:0000256" key="2">
    <source>
        <dbReference type="ARBA" id="ARBA00006739"/>
    </source>
</evidence>
<feature type="domain" description="Galactofuranosyltransferase GlfT2 N-terminal" evidence="6">
    <location>
        <begin position="80"/>
        <end position="191"/>
    </location>
</feature>
<dbReference type="Gene3D" id="3.90.550.60">
    <property type="match status" value="1"/>
</dbReference>
<evidence type="ECO:0000256" key="4">
    <source>
        <dbReference type="ARBA" id="ARBA00022679"/>
    </source>
</evidence>
<feature type="region of interest" description="Disordered" evidence="5">
    <location>
        <begin position="663"/>
        <end position="688"/>
    </location>
</feature>
<keyword evidence="4 8" id="KW-0808">Transferase</keyword>
<dbReference type="EC" id="2.4.-.-" evidence="8"/>
<evidence type="ECO:0000259" key="6">
    <source>
        <dbReference type="Pfam" id="PF17994"/>
    </source>
</evidence>
<feature type="compositionally biased region" description="Basic and acidic residues" evidence="5">
    <location>
        <begin position="663"/>
        <end position="677"/>
    </location>
</feature>
<dbReference type="SUPFAM" id="SSF53448">
    <property type="entry name" value="Nucleotide-diphospho-sugar transferases"/>
    <property type="match status" value="1"/>
</dbReference>